<dbReference type="Proteomes" id="UP001227126">
    <property type="component" value="Unassembled WGS sequence"/>
</dbReference>
<dbReference type="Pfam" id="PF00805">
    <property type="entry name" value="Pentapeptide"/>
    <property type="match status" value="1"/>
</dbReference>
<dbReference type="PANTHER" id="PTHR14136">
    <property type="entry name" value="BTB_POZ DOMAIN-CONTAINING PROTEIN KCTD9"/>
    <property type="match status" value="1"/>
</dbReference>
<gene>
    <name evidence="2" type="ORF">QO034_13485</name>
</gene>
<dbReference type="InterPro" id="IPR051082">
    <property type="entry name" value="Pentapeptide-BTB/POZ_domain"/>
</dbReference>
<feature type="transmembrane region" description="Helical" evidence="1">
    <location>
        <begin position="56"/>
        <end position="81"/>
    </location>
</feature>
<evidence type="ECO:0000256" key="1">
    <source>
        <dbReference type="SAM" id="Phobius"/>
    </source>
</evidence>
<reference evidence="2 3" key="1">
    <citation type="submission" date="2023-05" db="EMBL/GenBank/DDBJ databases">
        <title>Sedimentitalea sp. nov. JM2-8.</title>
        <authorList>
            <person name="Huang J."/>
        </authorList>
    </citation>
    <scope>NUCLEOTIDE SEQUENCE [LARGE SCALE GENOMIC DNA]</scope>
    <source>
        <strain evidence="2 3">JM2-8</strain>
    </source>
</reference>
<keyword evidence="1" id="KW-0472">Membrane</keyword>
<protein>
    <submittedName>
        <fullName evidence="2">Pentapeptide repeat-containing protein</fullName>
    </submittedName>
</protein>
<evidence type="ECO:0000313" key="2">
    <source>
        <dbReference type="EMBL" id="MDK3074129.1"/>
    </source>
</evidence>
<sequence>MFGNVREALSDPAAIPAILLVLLVIAIYWTISGVASDKRAKGPRFSENKPLNALGWFGLLSLPFGVIVFLAVLWELLALAWSYPSLETAKENASDIRWHGSIMLAMLAALGALFTLLFAYIRVFTTERQTKAAERQATATEEALFNDKINSAADDLHARREIRRKKKMDDAEELGFIEDDIVRRVTAIDRLEALAQERPEEAPRIARLLCVYLRQLSKGIGPDHEEHPRADMEAAAQAIGRMKKIEGVDPDTVEIDLRMANLAGFDLRDLVFDDATLQDAEMIGADLRGASFRRANLQVCKLVKAQLNHADMTDAKLGYANLKRARLANARMQRAILSSVDLREVDLAETGLQGALLSSIDLDNGTGLQSARLRGSAMWMFDLTRAKHLTSLSLDEVFGDASVTLFGSPPAHWERGNLHWDHFAIMWRAWQEEIGFDPDDPATW</sequence>
<dbReference type="PANTHER" id="PTHR14136:SF17">
    <property type="entry name" value="BTB_POZ DOMAIN-CONTAINING PROTEIN KCTD9"/>
    <property type="match status" value="1"/>
</dbReference>
<keyword evidence="3" id="KW-1185">Reference proteome</keyword>
<dbReference type="Gene3D" id="2.160.20.80">
    <property type="entry name" value="E3 ubiquitin-protein ligase SopA"/>
    <property type="match status" value="1"/>
</dbReference>
<keyword evidence="1" id="KW-0812">Transmembrane</keyword>
<proteinExistence type="predicted"/>
<dbReference type="EMBL" id="JASNJE010000016">
    <property type="protein sequence ID" value="MDK3074129.1"/>
    <property type="molecule type" value="Genomic_DNA"/>
</dbReference>
<dbReference type="RefSeq" id="WP_284486064.1">
    <property type="nucleotide sequence ID" value="NZ_JASNJE010000016.1"/>
</dbReference>
<keyword evidence="1" id="KW-1133">Transmembrane helix</keyword>
<evidence type="ECO:0000313" key="3">
    <source>
        <dbReference type="Proteomes" id="UP001227126"/>
    </source>
</evidence>
<dbReference type="SUPFAM" id="SSF141571">
    <property type="entry name" value="Pentapeptide repeat-like"/>
    <property type="match status" value="1"/>
</dbReference>
<name>A0ABT7FH69_9RHOB</name>
<accession>A0ABT7FH69</accession>
<dbReference type="InterPro" id="IPR001646">
    <property type="entry name" value="5peptide_repeat"/>
</dbReference>
<comment type="caution">
    <text evidence="2">The sequence shown here is derived from an EMBL/GenBank/DDBJ whole genome shotgun (WGS) entry which is preliminary data.</text>
</comment>
<feature type="transmembrane region" description="Helical" evidence="1">
    <location>
        <begin position="13"/>
        <end position="35"/>
    </location>
</feature>
<organism evidence="2 3">
    <name type="scientific">Sedimentitalea xiamensis</name>
    <dbReference type="NCBI Taxonomy" id="3050037"/>
    <lineage>
        <taxon>Bacteria</taxon>
        <taxon>Pseudomonadati</taxon>
        <taxon>Pseudomonadota</taxon>
        <taxon>Alphaproteobacteria</taxon>
        <taxon>Rhodobacterales</taxon>
        <taxon>Paracoccaceae</taxon>
        <taxon>Sedimentitalea</taxon>
    </lineage>
</organism>
<feature type="transmembrane region" description="Helical" evidence="1">
    <location>
        <begin position="101"/>
        <end position="121"/>
    </location>
</feature>